<dbReference type="InterPro" id="IPR016032">
    <property type="entry name" value="Sig_transdc_resp-reg_C-effctor"/>
</dbReference>
<dbReference type="RefSeq" id="WP_150066753.1">
    <property type="nucleotide sequence ID" value="NZ_VWPH01000005.1"/>
</dbReference>
<accession>A0A5M7BY89</accession>
<comment type="caution">
    <text evidence="2">The sequence shown here is derived from an EMBL/GenBank/DDBJ whole genome shotgun (WGS) entry which is preliminary data.</text>
</comment>
<dbReference type="InterPro" id="IPR000792">
    <property type="entry name" value="Tscrpt_reg_LuxR_C"/>
</dbReference>
<dbReference type="PROSITE" id="PS50043">
    <property type="entry name" value="HTH_LUXR_2"/>
    <property type="match status" value="1"/>
</dbReference>
<dbReference type="PANTHER" id="PTHR34293:SF1">
    <property type="entry name" value="HTH-TYPE TRANSCRIPTIONAL REGULATOR TRMBL2"/>
    <property type="match status" value="1"/>
</dbReference>
<reference evidence="2 3" key="1">
    <citation type="submission" date="2019-09" db="EMBL/GenBank/DDBJ databases">
        <title>Draft genome sequence of the thermophilic Saccharopolyspora hirsuta VKM Ac-666T.</title>
        <authorList>
            <person name="Lobastova T.G."/>
            <person name="Fokina V."/>
            <person name="Bragin E.Y."/>
            <person name="Shtratnikova V.Y."/>
            <person name="Starodumova I.P."/>
            <person name="Tarlachkov S.V."/>
            <person name="Donova M.V."/>
        </authorList>
    </citation>
    <scope>NUCLEOTIDE SEQUENCE [LARGE SCALE GENOMIC DNA]</scope>
    <source>
        <strain evidence="2 3">VKM Ac-666</strain>
    </source>
</reference>
<evidence type="ECO:0000259" key="1">
    <source>
        <dbReference type="PROSITE" id="PS50043"/>
    </source>
</evidence>
<organism evidence="2 3">
    <name type="scientific">Saccharopolyspora hirsuta</name>
    <dbReference type="NCBI Taxonomy" id="1837"/>
    <lineage>
        <taxon>Bacteria</taxon>
        <taxon>Bacillati</taxon>
        <taxon>Actinomycetota</taxon>
        <taxon>Actinomycetes</taxon>
        <taxon>Pseudonocardiales</taxon>
        <taxon>Pseudonocardiaceae</taxon>
        <taxon>Saccharopolyspora</taxon>
    </lineage>
</organism>
<evidence type="ECO:0000313" key="2">
    <source>
        <dbReference type="EMBL" id="KAA5834453.1"/>
    </source>
</evidence>
<dbReference type="OrthoDB" id="5932488at2"/>
<gene>
    <name evidence="2" type="ORF">F1721_12285</name>
</gene>
<dbReference type="GO" id="GO:0006355">
    <property type="term" value="P:regulation of DNA-templated transcription"/>
    <property type="evidence" value="ECO:0007669"/>
    <property type="project" value="InterPro"/>
</dbReference>
<dbReference type="InterPro" id="IPR036388">
    <property type="entry name" value="WH-like_DNA-bd_sf"/>
</dbReference>
<dbReference type="Gene3D" id="1.10.10.10">
    <property type="entry name" value="Winged helix-like DNA-binding domain superfamily/Winged helix DNA-binding domain"/>
    <property type="match status" value="2"/>
</dbReference>
<dbReference type="GO" id="GO:0003677">
    <property type="term" value="F:DNA binding"/>
    <property type="evidence" value="ECO:0007669"/>
    <property type="project" value="InterPro"/>
</dbReference>
<dbReference type="SMR" id="A0A5M7BY89"/>
<evidence type="ECO:0000313" key="3">
    <source>
        <dbReference type="Proteomes" id="UP000323946"/>
    </source>
</evidence>
<proteinExistence type="predicted"/>
<dbReference type="Pfam" id="PF00196">
    <property type="entry name" value="GerE"/>
    <property type="match status" value="1"/>
</dbReference>
<dbReference type="SUPFAM" id="SSF46894">
    <property type="entry name" value="C-terminal effector domain of the bipartite response regulators"/>
    <property type="match status" value="1"/>
</dbReference>
<dbReference type="InterPro" id="IPR051797">
    <property type="entry name" value="TrmB-like"/>
</dbReference>
<name>A0A5M7BY89_SACHI</name>
<dbReference type="AlphaFoldDB" id="A0A5M7BY89"/>
<dbReference type="PANTHER" id="PTHR34293">
    <property type="entry name" value="HTH-TYPE TRANSCRIPTIONAL REGULATOR TRMBL2"/>
    <property type="match status" value="1"/>
</dbReference>
<feature type="domain" description="HTH luxR-type" evidence="1">
    <location>
        <begin position="254"/>
        <end position="319"/>
    </location>
</feature>
<dbReference type="SMART" id="SM00421">
    <property type="entry name" value="HTH_LUXR"/>
    <property type="match status" value="1"/>
</dbReference>
<protein>
    <submittedName>
        <fullName evidence="2">Transcriptional regulator</fullName>
    </submittedName>
</protein>
<dbReference type="EMBL" id="VWPH01000005">
    <property type="protein sequence ID" value="KAA5834453.1"/>
    <property type="molecule type" value="Genomic_DNA"/>
</dbReference>
<keyword evidence="3" id="KW-1185">Reference proteome</keyword>
<sequence>MLDVLAADSDQGRVYRALTTRGQLPRELLVRDTGLPAEVVTRALAELSELDLVVEVGKGTDLWEAAPPERAVSAALRAEETRRRELWRAGAELDRLYHQAQHGAGFSRHVEPVEHPARLIMLTTRLQERAAEQVRWLDRPPYSSTPHHFRAQEEVQARRMSAGVRYRTVYSQDVYDDPGLFAAMTRMAELGEHVRLLSELPVKLTIGDDEMALLVPEPDRTGLEGALVVHASGLLNALCGLFETLWTLALPVSVEREQDQLSDRDRAIITLMAAGATDEAIARRLDLSRRTVVRRIAALLDQLGATTRFQAGVQAAKRGLL</sequence>
<dbReference type="Proteomes" id="UP000323946">
    <property type="component" value="Unassembled WGS sequence"/>
</dbReference>